<feature type="domain" description="EGF-like" evidence="17">
    <location>
        <begin position="572"/>
        <end position="617"/>
    </location>
</feature>
<dbReference type="Pfam" id="PF07645">
    <property type="entry name" value="EGF_CA"/>
    <property type="match status" value="1"/>
</dbReference>
<evidence type="ECO:0000256" key="15">
    <source>
        <dbReference type="SAM" id="Phobius"/>
    </source>
</evidence>
<dbReference type="PROSITE" id="PS01186">
    <property type="entry name" value="EGF_2"/>
    <property type="match status" value="11"/>
</dbReference>
<feature type="disulfide bond" evidence="12">
    <location>
        <begin position="721"/>
        <end position="730"/>
    </location>
</feature>
<proteinExistence type="predicted"/>
<evidence type="ECO:0000256" key="12">
    <source>
        <dbReference type="PROSITE-ProRule" id="PRU00076"/>
    </source>
</evidence>
<evidence type="ECO:0000256" key="9">
    <source>
        <dbReference type="ARBA" id="ARBA00023136"/>
    </source>
</evidence>
<dbReference type="PRINTS" id="PR02059">
    <property type="entry name" value="JAGGEDFAMILY"/>
</dbReference>
<feature type="disulfide bond" evidence="12">
    <location>
        <begin position="470"/>
        <end position="479"/>
    </location>
</feature>
<evidence type="ECO:0000256" key="10">
    <source>
        <dbReference type="ARBA" id="ARBA00023157"/>
    </source>
</evidence>
<dbReference type="Pfam" id="PF21700">
    <property type="entry name" value="EGF_DL_JAG"/>
    <property type="match status" value="1"/>
</dbReference>
<dbReference type="PROSITE" id="PS50026">
    <property type="entry name" value="EGF_3"/>
    <property type="match status" value="15"/>
</dbReference>
<feature type="signal peptide" evidence="16">
    <location>
        <begin position="1"/>
        <end position="23"/>
    </location>
</feature>
<reference evidence="19 20" key="1">
    <citation type="submission" date="2023-09" db="EMBL/GenBank/DDBJ databases">
        <title>Nesidiocoris tenuis whole genome shotgun sequence.</title>
        <authorList>
            <person name="Shibata T."/>
            <person name="Shimoda M."/>
            <person name="Kobayashi T."/>
            <person name="Uehara T."/>
        </authorList>
    </citation>
    <scope>NUCLEOTIDE SEQUENCE [LARGE SCALE GENOMIC DNA]</scope>
    <source>
        <strain evidence="19 20">Japan</strain>
    </source>
</reference>
<evidence type="ECO:0000256" key="7">
    <source>
        <dbReference type="ARBA" id="ARBA00022843"/>
    </source>
</evidence>
<keyword evidence="11" id="KW-0325">Glycoprotein</keyword>
<evidence type="ECO:0000259" key="17">
    <source>
        <dbReference type="PROSITE" id="PS50026"/>
    </source>
</evidence>
<keyword evidence="9 14" id="KW-0472">Membrane</keyword>
<keyword evidence="20" id="KW-1185">Reference proteome</keyword>
<keyword evidence="6" id="KW-0221">Differentiation</keyword>
<dbReference type="InterPro" id="IPR026219">
    <property type="entry name" value="Jagged/Serrate"/>
</dbReference>
<evidence type="ECO:0000256" key="2">
    <source>
        <dbReference type="ARBA" id="ARBA00022473"/>
    </source>
</evidence>
<organism evidence="19 20">
    <name type="scientific">Nesidiocoris tenuis</name>
    <dbReference type="NCBI Taxonomy" id="355587"/>
    <lineage>
        <taxon>Eukaryota</taxon>
        <taxon>Metazoa</taxon>
        <taxon>Ecdysozoa</taxon>
        <taxon>Arthropoda</taxon>
        <taxon>Hexapoda</taxon>
        <taxon>Insecta</taxon>
        <taxon>Pterygota</taxon>
        <taxon>Neoptera</taxon>
        <taxon>Paraneoptera</taxon>
        <taxon>Hemiptera</taxon>
        <taxon>Heteroptera</taxon>
        <taxon>Panheteroptera</taxon>
        <taxon>Cimicomorpha</taxon>
        <taxon>Miridae</taxon>
        <taxon>Dicyphina</taxon>
        <taxon>Nesidiocoris</taxon>
    </lineage>
</organism>
<dbReference type="InterPro" id="IPR011651">
    <property type="entry name" value="Notch_ligand_N"/>
</dbReference>
<dbReference type="PROSITE" id="PS51051">
    <property type="entry name" value="DSL"/>
    <property type="match status" value="1"/>
</dbReference>
<feature type="domain" description="EGF-like" evidence="17">
    <location>
        <begin position="657"/>
        <end position="693"/>
    </location>
</feature>
<dbReference type="InterPro" id="IPR001007">
    <property type="entry name" value="VWF_dom"/>
</dbReference>
<feature type="disulfide bond" evidence="12">
    <location>
        <begin position="508"/>
        <end position="517"/>
    </location>
</feature>
<feature type="domain" description="EGF-like" evidence="17">
    <location>
        <begin position="224"/>
        <end position="257"/>
    </location>
</feature>
<feature type="disulfide bond" evidence="13">
    <location>
        <begin position="214"/>
        <end position="223"/>
    </location>
</feature>
<dbReference type="CDD" id="cd00054">
    <property type="entry name" value="EGF_CA"/>
    <property type="match status" value="12"/>
</dbReference>
<evidence type="ECO:0000313" key="19">
    <source>
        <dbReference type="EMBL" id="BES90625.1"/>
    </source>
</evidence>
<feature type="domain" description="EGF-like" evidence="17">
    <location>
        <begin position="291"/>
        <end position="329"/>
    </location>
</feature>
<feature type="domain" description="EGF-like" evidence="17">
    <location>
        <begin position="619"/>
        <end position="655"/>
    </location>
</feature>
<feature type="disulfide bond" evidence="12">
    <location>
        <begin position="357"/>
        <end position="366"/>
    </location>
</feature>
<gene>
    <name evidence="19" type="ORF">NTJ_03433</name>
</gene>
<dbReference type="SMART" id="SM00051">
    <property type="entry name" value="DSL"/>
    <property type="match status" value="1"/>
</dbReference>
<protein>
    <recommendedName>
        <fullName evidence="14">Delta-like protein</fullName>
    </recommendedName>
</protein>
<feature type="disulfide bond" evidence="12">
    <location>
        <begin position="319"/>
        <end position="328"/>
    </location>
</feature>
<evidence type="ECO:0000313" key="20">
    <source>
        <dbReference type="Proteomes" id="UP001307889"/>
    </source>
</evidence>
<feature type="domain" description="EGF-like" evidence="17">
    <location>
        <begin position="810"/>
        <end position="846"/>
    </location>
</feature>
<comment type="subcellular location">
    <subcellularLocation>
        <location evidence="1 14">Membrane</location>
        <topology evidence="1 14">Single-pass type I membrane protein</topology>
    </subcellularLocation>
</comment>
<feature type="domain" description="EGF-like" evidence="17">
    <location>
        <begin position="695"/>
        <end position="731"/>
    </location>
</feature>
<dbReference type="InterPro" id="IPR001881">
    <property type="entry name" value="EGF-like_Ca-bd_dom"/>
</dbReference>
<dbReference type="SMART" id="SM00215">
    <property type="entry name" value="VWC_out"/>
    <property type="match status" value="1"/>
</dbReference>
<dbReference type="InterPro" id="IPR051022">
    <property type="entry name" value="Notch_Cell-Fate_Det"/>
</dbReference>
<dbReference type="InterPro" id="IPR001774">
    <property type="entry name" value="DSL"/>
</dbReference>
<dbReference type="Pfam" id="PF12661">
    <property type="entry name" value="hEGF"/>
    <property type="match status" value="3"/>
</dbReference>
<feature type="domain" description="EGF-like" evidence="17">
    <location>
        <begin position="520"/>
        <end position="556"/>
    </location>
</feature>
<feature type="disulfide bond" evidence="12">
    <location>
        <begin position="760"/>
        <end position="769"/>
    </location>
</feature>
<feature type="chain" id="PRO_5046097973" description="Delta-like protein" evidence="16">
    <location>
        <begin position="24"/>
        <end position="1229"/>
    </location>
</feature>
<feature type="domain" description="EGF-like" evidence="17">
    <location>
        <begin position="445"/>
        <end position="480"/>
    </location>
</feature>
<feature type="disulfide bond" evidence="12">
    <location>
        <begin position="683"/>
        <end position="692"/>
    </location>
</feature>
<dbReference type="Gene3D" id="2.10.25.10">
    <property type="entry name" value="Laminin"/>
    <property type="match status" value="15"/>
</dbReference>
<dbReference type="Proteomes" id="UP001307889">
    <property type="component" value="Chromosome 2"/>
</dbReference>
<feature type="disulfide bond" evidence="12">
    <location>
        <begin position="836"/>
        <end position="845"/>
    </location>
</feature>
<evidence type="ECO:0000256" key="3">
    <source>
        <dbReference type="ARBA" id="ARBA00022536"/>
    </source>
</evidence>
<name>A0ABN7AEC0_9HEMI</name>
<dbReference type="PRINTS" id="PR00010">
    <property type="entry name" value="EGFBLOOD"/>
</dbReference>
<evidence type="ECO:0000256" key="4">
    <source>
        <dbReference type="ARBA" id="ARBA00022692"/>
    </source>
</evidence>
<comment type="function">
    <text evidence="14">Putative Notch ligand involved in the mediation of Notch signaling.</text>
</comment>
<dbReference type="Gene3D" id="2.10.25.140">
    <property type="match status" value="1"/>
</dbReference>
<dbReference type="Pfam" id="PF07657">
    <property type="entry name" value="MNNL"/>
    <property type="match status" value="1"/>
</dbReference>
<dbReference type="PROSITE" id="PS00010">
    <property type="entry name" value="ASX_HYDROXYL"/>
    <property type="match status" value="10"/>
</dbReference>
<feature type="disulfide bond" evidence="13">
    <location>
        <begin position="181"/>
        <end position="190"/>
    </location>
</feature>
<evidence type="ECO:0000256" key="1">
    <source>
        <dbReference type="ARBA" id="ARBA00004479"/>
    </source>
</evidence>
<sequence length="1229" mass="132891">MPWRSSATFLPLILLTILQEGDGSGYLEVQILEMSNYLGARRDGCCGGGVPPRPLGPSVGPCHAAKCQTFFRLCLKEYQSNVTSAGSCSFGNASSPVVGGNSFTLADPSDASLRLHFTFRWTRSFTLILQAMDLNNLTSPESIGVIEEATYSGIILPGTEWHTLKHEGGVARITYRVRVMCDHHYYNTTCTKFCRPRNDKFGHYTCDSNGDKICITGWNGVNCEVAVCKEGCHPIHGRCDEPGECICRLGWRGELCGHCQPYPGCKHGYCNGSSWQCICDTNWGGILCDQDLNYCGTHEPCENGGTCENTHPDQYLCRCPEGFSGLNCEVVDNPCVTAPCANGGMCILSGGQFACSCLPGWTGLTCLTNIDECASMPCQNGASCMDLVDGFTCICPSGWEGSLCQYDVDECALEVCINSISCQNLAGDYQCKCKQGWSGKNCTLNINDCVNQCLNGATCIDLVNDYHCACQPGFSGRNCGTDVDDCESNPCMNGGECIDQVNSFRCICPVDFIGQLCEIDHDHCLPNPCNNGAPCFKTQTDYYCHCPPGFEGKNCTDAKSECPNPPCDVGYMLDSCVGTSNGSASTEVCGDHGQCFALPNGSFRCSCDPGYTGKLCHENINDCKINPCQNGGTCVDKVNSFQCICREGWEGDLCTENIDDCSNNPCQNSGTCIDSIADFSCVCSSGWKGKTCSLVNSHCDATTCQNGGTCQDLGYSFACRCPPYWGGSVCHLAKNNACKPNPCKNGATCVNTGTTFTCVCREGFEGPHCERDINDCLSSPCYNGAKCTDGVNWFLCECAPGFAGPDCRININDCASNPCGHGATCVDQIASFTCLCPPGKTGATCNQVEDIVLSSGVCQWKGQYFSNGTNWKDNCNQCHCIDNIATCSEVWCGLSNCLQPPNTCTHNQVCVPWARDGCLSRGCEGRGECRELLNGGKIVGPPNVPTPESCWPNQATLTNNCVHLFLTINLQTLGPKISTETMCKELRSLLATTHAALHNVIIMCDFKIGVNNTLAVTMWNNEQSGDGVKEAVRVIAELITHNQGEPYASALASVTEVDVQTALAVPVEEGEKYHWLATTVISGVVILLPLLFCGMYWVRVQRPAPIREPCGRSHEDEKSNNIQNEENMRRYANPLKDEPTGSVSDVQTRVSVVRPLSTSASEALGMMSEGTSSDKAGPSHELLYKAQNSSSEANLNRDFECKRINMNVVTPVQRTLRPQRSSEVFTVLV</sequence>
<feature type="domain" description="EGF-like" evidence="17">
    <location>
        <begin position="482"/>
        <end position="518"/>
    </location>
</feature>
<feature type="disulfide bond" evidence="12">
    <location>
        <begin position="449"/>
        <end position="459"/>
    </location>
</feature>
<feature type="disulfide bond" evidence="12">
    <location>
        <begin position="395"/>
        <end position="404"/>
    </location>
</feature>
<keyword evidence="8 14" id="KW-1133">Transmembrane helix</keyword>
<dbReference type="SMART" id="SM00181">
    <property type="entry name" value="EGF"/>
    <property type="match status" value="16"/>
</dbReference>
<evidence type="ECO:0000259" key="18">
    <source>
        <dbReference type="PROSITE" id="PS51051"/>
    </source>
</evidence>
<keyword evidence="2 14" id="KW-0217">Developmental protein</keyword>
<dbReference type="InterPro" id="IPR000742">
    <property type="entry name" value="EGF"/>
</dbReference>
<dbReference type="Pfam" id="PF00008">
    <property type="entry name" value="EGF"/>
    <property type="match status" value="10"/>
</dbReference>
<dbReference type="EMBL" id="AP028910">
    <property type="protein sequence ID" value="BES90625.1"/>
    <property type="molecule type" value="Genomic_DNA"/>
</dbReference>
<accession>A0ABN7AEC0</accession>
<dbReference type="PROSITE" id="PS00022">
    <property type="entry name" value="EGF_1"/>
    <property type="match status" value="15"/>
</dbReference>
<evidence type="ECO:0000256" key="5">
    <source>
        <dbReference type="ARBA" id="ARBA00022737"/>
    </source>
</evidence>
<dbReference type="InterPro" id="IPR056986">
    <property type="entry name" value="JAG1_1/2_dom"/>
</dbReference>
<keyword evidence="7" id="KW-0832">Ubl conjugation</keyword>
<evidence type="ECO:0000256" key="14">
    <source>
        <dbReference type="RuleBase" id="RU280815"/>
    </source>
</evidence>
<evidence type="ECO:0000256" key="13">
    <source>
        <dbReference type="PROSITE-ProRule" id="PRU00377"/>
    </source>
</evidence>
<evidence type="ECO:0000256" key="6">
    <source>
        <dbReference type="ARBA" id="ARBA00022782"/>
    </source>
</evidence>
<feature type="disulfide bond" evidence="12">
    <location>
        <begin position="607"/>
        <end position="616"/>
    </location>
</feature>
<dbReference type="Gene3D" id="2.60.40.3510">
    <property type="match status" value="1"/>
</dbReference>
<keyword evidence="3 12" id="KW-0245">EGF-like domain</keyword>
<dbReference type="Pfam" id="PF01414">
    <property type="entry name" value="DSL"/>
    <property type="match status" value="1"/>
</dbReference>
<feature type="disulfide bond" evidence="13">
    <location>
        <begin position="194"/>
        <end position="206"/>
    </location>
</feature>
<dbReference type="InterPro" id="IPR018097">
    <property type="entry name" value="EGF_Ca-bd_CS"/>
</dbReference>
<dbReference type="PANTHER" id="PTHR24049">
    <property type="entry name" value="CRUMBS FAMILY MEMBER"/>
    <property type="match status" value="1"/>
</dbReference>
<dbReference type="SMART" id="SM00179">
    <property type="entry name" value="EGF_CA"/>
    <property type="match status" value="14"/>
</dbReference>
<evidence type="ECO:0000256" key="16">
    <source>
        <dbReference type="SAM" id="SignalP"/>
    </source>
</evidence>
<dbReference type="InterPro" id="IPR049883">
    <property type="entry name" value="NOTCH1_EGF-like"/>
</dbReference>
<dbReference type="InterPro" id="IPR013032">
    <property type="entry name" value="EGF-like_CS"/>
</dbReference>
<evidence type="ECO:0000256" key="8">
    <source>
        <dbReference type="ARBA" id="ARBA00022989"/>
    </source>
</evidence>
<keyword evidence="5 14" id="KW-0677">Repeat</keyword>
<feature type="disulfide bond" evidence="12">
    <location>
        <begin position="798"/>
        <end position="807"/>
    </location>
</feature>
<feature type="domain" description="DSL" evidence="18">
    <location>
        <begin position="179"/>
        <end position="223"/>
    </location>
</feature>
<feature type="disulfide bond" evidence="12">
    <location>
        <begin position="433"/>
        <end position="442"/>
    </location>
</feature>
<keyword evidence="4 14" id="KW-0812">Transmembrane</keyword>
<dbReference type="InterPro" id="IPR009030">
    <property type="entry name" value="Growth_fac_rcpt_cys_sf"/>
</dbReference>
<keyword evidence="14 16" id="KW-0732">Signal</keyword>
<dbReference type="InterPro" id="IPR000152">
    <property type="entry name" value="EGF-type_Asp/Asn_hydroxyl_site"/>
</dbReference>
<feature type="domain" description="EGF-like" evidence="17">
    <location>
        <begin position="407"/>
        <end position="443"/>
    </location>
</feature>
<feature type="disulfide bond" evidence="12">
    <location>
        <begin position="247"/>
        <end position="256"/>
    </location>
</feature>
<dbReference type="SUPFAM" id="SSF57196">
    <property type="entry name" value="EGF/Laminin"/>
    <property type="match status" value="7"/>
</dbReference>
<feature type="domain" description="EGF-like" evidence="17">
    <location>
        <begin position="331"/>
        <end position="367"/>
    </location>
</feature>
<comment type="caution">
    <text evidence="12">Lacks conserved residue(s) required for the propagation of feature annotation.</text>
</comment>
<feature type="disulfide bond" evidence="12">
    <location>
        <begin position="645"/>
        <end position="654"/>
    </location>
</feature>
<dbReference type="SUPFAM" id="SSF57184">
    <property type="entry name" value="Growth factor receptor domain"/>
    <property type="match status" value="2"/>
</dbReference>
<feature type="domain" description="EGF-like" evidence="17">
    <location>
        <begin position="734"/>
        <end position="770"/>
    </location>
</feature>
<feature type="domain" description="EGF-like" evidence="17">
    <location>
        <begin position="369"/>
        <end position="405"/>
    </location>
</feature>
<feature type="transmembrane region" description="Helical" evidence="15">
    <location>
        <begin position="1073"/>
        <end position="1098"/>
    </location>
</feature>
<dbReference type="PROSITE" id="PS01187">
    <property type="entry name" value="EGF_CA"/>
    <property type="match status" value="4"/>
</dbReference>
<feature type="disulfide bond" evidence="12">
    <location>
        <begin position="546"/>
        <end position="555"/>
    </location>
</feature>
<evidence type="ECO:0000256" key="11">
    <source>
        <dbReference type="ARBA" id="ARBA00023180"/>
    </source>
</evidence>
<keyword evidence="10 12" id="KW-1015">Disulfide bond</keyword>
<feature type="domain" description="EGF-like" evidence="17">
    <location>
        <begin position="772"/>
        <end position="808"/>
    </location>
</feature>
<dbReference type="Pfam" id="PF23575">
    <property type="entry name" value="JAG1"/>
    <property type="match status" value="1"/>
</dbReference>
<dbReference type="PANTHER" id="PTHR24049:SF35">
    <property type="entry name" value="EGF-LIKE DOMAIN-CONTAINING PROTEIN"/>
    <property type="match status" value="1"/>
</dbReference>